<sequence length="287" mass="31460">MNYLMSILMGVIQGVAEFLPISSSGHLTLFQAFFSMENMEETHMLFTVLLHFGTLISVCIVYWRDIVDMIREFFLGIRALVVRDESAGKPPAARRMVMLIIVATLPLFVMIFFKDALERFFSNPIPVSCMLLLTGFILFFSDRLARGHKTAKNATVVDALLVGCAQAVAIIPGISRSGSTISAGMLRGFDRDFAVRFSFLMSLPAVVGATLLELKDAVTAPNFSEQVLPLLPVYLVGVVVSAVVGYFAIRLVKSLADKGKFGNFAYYCWAVGAVSLIAGILKFVIFA</sequence>
<dbReference type="PANTHER" id="PTHR30622">
    <property type="entry name" value="UNDECAPRENYL-DIPHOSPHATASE"/>
    <property type="match status" value="1"/>
</dbReference>
<dbReference type="EC" id="3.6.1.27" evidence="3 17"/>
<keyword evidence="6 17" id="KW-0812">Transmembrane</keyword>
<organism evidence="18 19">
    <name type="scientific">Pseudoflavonifractor intestinihominis</name>
    <dbReference type="NCBI Taxonomy" id="3133171"/>
    <lineage>
        <taxon>Bacteria</taxon>
        <taxon>Bacillati</taxon>
        <taxon>Bacillota</taxon>
        <taxon>Clostridia</taxon>
        <taxon>Eubacteriales</taxon>
        <taxon>Oscillospiraceae</taxon>
        <taxon>Pseudoflavonifractor</taxon>
    </lineage>
</organism>
<evidence type="ECO:0000256" key="12">
    <source>
        <dbReference type="ARBA" id="ARBA00023251"/>
    </source>
</evidence>
<evidence type="ECO:0000256" key="1">
    <source>
        <dbReference type="ARBA" id="ARBA00004651"/>
    </source>
</evidence>
<keyword evidence="8 17" id="KW-0133">Cell shape</keyword>
<evidence type="ECO:0000256" key="5">
    <source>
        <dbReference type="ARBA" id="ARBA00022475"/>
    </source>
</evidence>
<keyword evidence="9 17" id="KW-0573">Peptidoglycan synthesis</keyword>
<feature type="transmembrane region" description="Helical" evidence="17">
    <location>
        <begin position="264"/>
        <end position="285"/>
    </location>
</feature>
<comment type="caution">
    <text evidence="18">The sequence shown here is derived from an EMBL/GenBank/DDBJ whole genome shotgun (WGS) entry which is preliminary data.</text>
</comment>
<evidence type="ECO:0000256" key="4">
    <source>
        <dbReference type="ARBA" id="ARBA00021581"/>
    </source>
</evidence>
<accession>A0ABV1E733</accession>
<keyword evidence="19" id="KW-1185">Reference proteome</keyword>
<comment type="miscellaneous">
    <text evidence="17">Bacitracin is thought to be involved in the inhibition of peptidoglycan synthesis by sequestering undecaprenyl diphosphate, thereby reducing the pool of lipid carrier available.</text>
</comment>
<evidence type="ECO:0000256" key="17">
    <source>
        <dbReference type="HAMAP-Rule" id="MF_01006"/>
    </source>
</evidence>
<evidence type="ECO:0000256" key="14">
    <source>
        <dbReference type="ARBA" id="ARBA00032707"/>
    </source>
</evidence>
<feature type="transmembrane region" description="Helical" evidence="17">
    <location>
        <begin position="96"/>
        <end position="113"/>
    </location>
</feature>
<evidence type="ECO:0000313" key="18">
    <source>
        <dbReference type="EMBL" id="MEQ2442271.1"/>
    </source>
</evidence>
<feature type="transmembrane region" description="Helical" evidence="17">
    <location>
        <begin position="232"/>
        <end position="252"/>
    </location>
</feature>
<comment type="function">
    <text evidence="17">Catalyzes the dephosphorylation of undecaprenyl diphosphate (UPP). Confers resistance to bacitracin.</text>
</comment>
<feature type="transmembrane region" description="Helical" evidence="17">
    <location>
        <begin position="42"/>
        <end position="63"/>
    </location>
</feature>
<comment type="similarity">
    <text evidence="2 17">Belongs to the UppP family.</text>
</comment>
<protein>
    <recommendedName>
        <fullName evidence="4 17">Undecaprenyl-diphosphatase</fullName>
        <ecNumber evidence="3 17">3.6.1.27</ecNumber>
    </recommendedName>
    <alternativeName>
        <fullName evidence="15 17">Bacitracin resistance protein</fullName>
    </alternativeName>
    <alternativeName>
        <fullName evidence="14 17">Undecaprenyl pyrophosphate phosphatase</fullName>
    </alternativeName>
</protein>
<dbReference type="HAMAP" id="MF_01006">
    <property type="entry name" value="Undec_diphosphatase"/>
    <property type="match status" value="1"/>
</dbReference>
<dbReference type="Pfam" id="PF02673">
    <property type="entry name" value="BacA"/>
    <property type="match status" value="1"/>
</dbReference>
<keyword evidence="7 17" id="KW-0378">Hydrolase</keyword>
<gene>
    <name evidence="17" type="primary">uppP</name>
    <name evidence="18" type="ORF">WMO64_02175</name>
</gene>
<dbReference type="EMBL" id="JBBMFK010000002">
    <property type="protein sequence ID" value="MEQ2442271.1"/>
    <property type="molecule type" value="Genomic_DNA"/>
</dbReference>
<proteinExistence type="inferred from homology"/>
<keyword evidence="5 17" id="KW-1003">Cell membrane</keyword>
<keyword evidence="10 17" id="KW-1133">Transmembrane helix</keyword>
<evidence type="ECO:0000256" key="13">
    <source>
        <dbReference type="ARBA" id="ARBA00023316"/>
    </source>
</evidence>
<comment type="catalytic activity">
    <reaction evidence="16 17">
        <text>di-trans,octa-cis-undecaprenyl diphosphate + H2O = di-trans,octa-cis-undecaprenyl phosphate + phosphate + H(+)</text>
        <dbReference type="Rhea" id="RHEA:28094"/>
        <dbReference type="ChEBI" id="CHEBI:15377"/>
        <dbReference type="ChEBI" id="CHEBI:15378"/>
        <dbReference type="ChEBI" id="CHEBI:43474"/>
        <dbReference type="ChEBI" id="CHEBI:58405"/>
        <dbReference type="ChEBI" id="CHEBI:60392"/>
        <dbReference type="EC" id="3.6.1.27"/>
    </reaction>
</comment>
<dbReference type="PANTHER" id="PTHR30622:SF2">
    <property type="entry name" value="UNDECAPRENYL-DIPHOSPHATASE"/>
    <property type="match status" value="1"/>
</dbReference>
<comment type="subcellular location">
    <subcellularLocation>
        <location evidence="1 17">Cell membrane</location>
        <topology evidence="1 17">Multi-pass membrane protein</topology>
    </subcellularLocation>
</comment>
<evidence type="ECO:0000256" key="3">
    <source>
        <dbReference type="ARBA" id="ARBA00012374"/>
    </source>
</evidence>
<evidence type="ECO:0000256" key="7">
    <source>
        <dbReference type="ARBA" id="ARBA00022801"/>
    </source>
</evidence>
<evidence type="ECO:0000313" key="19">
    <source>
        <dbReference type="Proteomes" id="UP001464378"/>
    </source>
</evidence>
<dbReference type="InterPro" id="IPR003824">
    <property type="entry name" value="UppP"/>
</dbReference>
<keyword evidence="13 17" id="KW-0961">Cell wall biogenesis/degradation</keyword>
<evidence type="ECO:0000256" key="8">
    <source>
        <dbReference type="ARBA" id="ARBA00022960"/>
    </source>
</evidence>
<dbReference type="RefSeq" id="WP_294519695.1">
    <property type="nucleotide sequence ID" value="NZ_JBBMFK010000002.1"/>
</dbReference>
<reference evidence="18 19" key="1">
    <citation type="submission" date="2024-03" db="EMBL/GenBank/DDBJ databases">
        <title>Human intestinal bacterial collection.</title>
        <authorList>
            <person name="Pauvert C."/>
            <person name="Hitch T.C.A."/>
            <person name="Clavel T."/>
        </authorList>
    </citation>
    <scope>NUCLEOTIDE SEQUENCE [LARGE SCALE GENOMIC DNA]</scope>
    <source>
        <strain evidence="18 19">CLA-AP-H29</strain>
    </source>
</reference>
<keyword evidence="12 17" id="KW-0046">Antibiotic resistance</keyword>
<keyword evidence="11 17" id="KW-0472">Membrane</keyword>
<evidence type="ECO:0000256" key="16">
    <source>
        <dbReference type="ARBA" id="ARBA00047594"/>
    </source>
</evidence>
<evidence type="ECO:0000256" key="15">
    <source>
        <dbReference type="ARBA" id="ARBA00032932"/>
    </source>
</evidence>
<evidence type="ECO:0000256" key="11">
    <source>
        <dbReference type="ARBA" id="ARBA00023136"/>
    </source>
</evidence>
<name>A0ABV1E733_9FIRM</name>
<feature type="transmembrane region" description="Helical" evidence="17">
    <location>
        <begin position="193"/>
        <end position="212"/>
    </location>
</feature>
<evidence type="ECO:0000256" key="9">
    <source>
        <dbReference type="ARBA" id="ARBA00022984"/>
    </source>
</evidence>
<evidence type="ECO:0000256" key="6">
    <source>
        <dbReference type="ARBA" id="ARBA00022692"/>
    </source>
</evidence>
<evidence type="ECO:0000256" key="2">
    <source>
        <dbReference type="ARBA" id="ARBA00010621"/>
    </source>
</evidence>
<feature type="transmembrane region" description="Helical" evidence="17">
    <location>
        <begin position="125"/>
        <end position="145"/>
    </location>
</feature>
<evidence type="ECO:0000256" key="10">
    <source>
        <dbReference type="ARBA" id="ARBA00022989"/>
    </source>
</evidence>
<dbReference type="Proteomes" id="UP001464378">
    <property type="component" value="Unassembled WGS sequence"/>
</dbReference>